<feature type="transmembrane region" description="Helical" evidence="9">
    <location>
        <begin position="330"/>
        <end position="349"/>
    </location>
</feature>
<evidence type="ECO:0000256" key="9">
    <source>
        <dbReference type="SAM" id="Phobius"/>
    </source>
</evidence>
<dbReference type="PANTHER" id="PTHR43337:SF1">
    <property type="entry name" value="XANTHINE_URACIL PERMEASE C887.17-RELATED"/>
    <property type="match status" value="1"/>
</dbReference>
<dbReference type="InterPro" id="IPR045018">
    <property type="entry name" value="Azg-like"/>
</dbReference>
<dbReference type="AlphaFoldDB" id="B5YFC9"/>
<keyword evidence="4 8" id="KW-1003">Cell membrane</keyword>
<dbReference type="Pfam" id="PF00860">
    <property type="entry name" value="Xan_ur_permease"/>
    <property type="match status" value="1"/>
</dbReference>
<organism evidence="10 11">
    <name type="scientific">Dictyoglomus thermophilum (strain ATCC 35947 / DSM 3960 / H-6-12)</name>
    <dbReference type="NCBI Taxonomy" id="309799"/>
    <lineage>
        <taxon>Bacteria</taxon>
        <taxon>Pseudomonadati</taxon>
        <taxon>Dictyoglomota</taxon>
        <taxon>Dictyoglomia</taxon>
        <taxon>Dictyoglomales</taxon>
        <taxon>Dictyoglomaceae</taxon>
        <taxon>Dictyoglomus</taxon>
    </lineage>
</organism>
<evidence type="ECO:0000256" key="3">
    <source>
        <dbReference type="ARBA" id="ARBA00022448"/>
    </source>
</evidence>
<dbReference type="GO" id="GO:0005886">
    <property type="term" value="C:plasma membrane"/>
    <property type="evidence" value="ECO:0007669"/>
    <property type="project" value="UniProtKB-SubCell"/>
</dbReference>
<dbReference type="eggNOG" id="COG2252">
    <property type="taxonomic scope" value="Bacteria"/>
</dbReference>
<feature type="transmembrane region" description="Helical" evidence="9">
    <location>
        <begin position="355"/>
        <end position="373"/>
    </location>
</feature>
<feature type="transmembrane region" description="Helical" evidence="9">
    <location>
        <begin position="22"/>
        <end position="40"/>
    </location>
</feature>
<feature type="transmembrane region" description="Helical" evidence="9">
    <location>
        <begin position="239"/>
        <end position="262"/>
    </location>
</feature>
<evidence type="ECO:0000256" key="5">
    <source>
        <dbReference type="ARBA" id="ARBA00022692"/>
    </source>
</evidence>
<gene>
    <name evidence="10" type="ordered locus">DICTH_1418</name>
</gene>
<feature type="transmembrane region" description="Helical" evidence="9">
    <location>
        <begin position="385"/>
        <end position="411"/>
    </location>
</feature>
<evidence type="ECO:0000256" key="4">
    <source>
        <dbReference type="ARBA" id="ARBA00022475"/>
    </source>
</evidence>
<dbReference type="STRING" id="309799.DICTH_1418"/>
<comment type="subcellular location">
    <subcellularLocation>
        <location evidence="1 8">Cell membrane</location>
        <topology evidence="1 8">Multi-pass membrane protein</topology>
    </subcellularLocation>
</comment>
<feature type="transmembrane region" description="Helical" evidence="9">
    <location>
        <begin position="52"/>
        <end position="72"/>
    </location>
</feature>
<dbReference type="HOGENOM" id="CLU_024508_0_1_0"/>
<accession>B5YFC9</accession>
<dbReference type="InterPro" id="IPR026033">
    <property type="entry name" value="Azg-like_bact_archaea"/>
</dbReference>
<dbReference type="PANTHER" id="PTHR43337">
    <property type="entry name" value="XANTHINE/URACIL PERMEASE C887.17-RELATED"/>
    <property type="match status" value="1"/>
</dbReference>
<name>B5YFC9_DICT6</name>
<dbReference type="Proteomes" id="UP000001733">
    <property type="component" value="Chromosome"/>
</dbReference>
<evidence type="ECO:0000256" key="1">
    <source>
        <dbReference type="ARBA" id="ARBA00004651"/>
    </source>
</evidence>
<keyword evidence="7 8" id="KW-0472">Membrane</keyword>
<keyword evidence="5 8" id="KW-0812">Transmembrane</keyword>
<reference evidence="10 11" key="1">
    <citation type="journal article" date="2014" name="Genome Announc.">
        <title>Complete Genome Sequence of the Extreme Thermophile Dictyoglomus thermophilum H-6-12.</title>
        <authorList>
            <person name="Coil D.A."/>
            <person name="Badger J.H."/>
            <person name="Forberger H.C."/>
            <person name="Riggs F."/>
            <person name="Madupu R."/>
            <person name="Fedorova N."/>
            <person name="Ward N."/>
            <person name="Robb F.T."/>
            <person name="Eisen J.A."/>
        </authorList>
    </citation>
    <scope>NUCLEOTIDE SEQUENCE [LARGE SCALE GENOMIC DNA]</scope>
    <source>
        <strain evidence="11">ATCC 35947 / DSM 3960 / H-6-12</strain>
    </source>
</reference>
<dbReference type="EMBL" id="CP001146">
    <property type="protein sequence ID" value="ACI19237.1"/>
    <property type="molecule type" value="Genomic_DNA"/>
</dbReference>
<evidence type="ECO:0000313" key="10">
    <source>
        <dbReference type="EMBL" id="ACI19237.1"/>
    </source>
</evidence>
<feature type="transmembrane region" description="Helical" evidence="9">
    <location>
        <begin position="198"/>
        <end position="219"/>
    </location>
</feature>
<keyword evidence="11" id="KW-1185">Reference proteome</keyword>
<comment type="similarity">
    <text evidence="2 8">Belongs to the nucleobase:cation symporter-2 (NCS2) (TC 2.A.40) family. Azg-like subfamily.</text>
</comment>
<feature type="transmembrane region" description="Helical" evidence="9">
    <location>
        <begin position="98"/>
        <end position="120"/>
    </location>
</feature>
<feature type="transmembrane region" description="Helical" evidence="9">
    <location>
        <begin position="175"/>
        <end position="191"/>
    </location>
</feature>
<dbReference type="OrthoDB" id="9808458at2"/>
<keyword evidence="3 8" id="KW-0813">Transport</keyword>
<dbReference type="InterPro" id="IPR006043">
    <property type="entry name" value="NCS2"/>
</dbReference>
<evidence type="ECO:0000256" key="6">
    <source>
        <dbReference type="ARBA" id="ARBA00022989"/>
    </source>
</evidence>
<evidence type="ECO:0000256" key="2">
    <source>
        <dbReference type="ARBA" id="ARBA00005697"/>
    </source>
</evidence>
<protein>
    <submittedName>
        <fullName evidence="10">Xanthine/uracil permease family protein</fullName>
    </submittedName>
</protein>
<dbReference type="PIRSF" id="PIRSF005353">
    <property type="entry name" value="PbuG"/>
    <property type="match status" value="1"/>
</dbReference>
<dbReference type="KEGG" id="dth:DICTH_1418"/>
<evidence type="ECO:0000313" key="11">
    <source>
        <dbReference type="Proteomes" id="UP000001733"/>
    </source>
</evidence>
<feature type="transmembrane region" description="Helical" evidence="9">
    <location>
        <begin position="132"/>
        <end position="155"/>
    </location>
</feature>
<dbReference type="PaxDb" id="309799-DICTH_1418"/>
<dbReference type="RefSeq" id="WP_012547869.1">
    <property type="nucleotide sequence ID" value="NC_011297.1"/>
</dbReference>
<feature type="transmembrane region" description="Helical" evidence="9">
    <location>
        <begin position="423"/>
        <end position="439"/>
    </location>
</feature>
<sequence length="440" mass="46524">MFQALAKYFGFKEKDTSWSNEIIAGLTTFVTMAYILFVNPNILGDAGMPKSAVLMATAIGAGIATLTMGLYAKLPFALAPGMGLNAYFAYSVCQGLGLPWQVALGAVFIDGLIFLILSILPVRKWIVQSIPLNIKLATSVGIGLFIALIGLKSAGIVVKSDATLVTLGSLKTPETLLSIFGIIVIALLMALNVKGNILIGILITTIVGAFIKGSNGEYITHFTGNIIALPNWSEFSKTFLALDILGALKWGFFSIIFTFTFVDMFDTVGTISGLASKLNILKEDGSFEGAERALVSDAVGTIAGALCGTSTITTYVESASGIAEGGKTGAVSLITGLLFLLSIVFWPLAGIIPSAATAPALVIVGFLMMEPILKVNFKDVSEALPAFITIIAMPFTYSVANGLILGILSYVLLKLLTGKVKELNPVLIVLSILFILYFIF</sequence>
<evidence type="ECO:0000256" key="7">
    <source>
        <dbReference type="ARBA" id="ARBA00023136"/>
    </source>
</evidence>
<evidence type="ECO:0000256" key="8">
    <source>
        <dbReference type="PIRNR" id="PIRNR005353"/>
    </source>
</evidence>
<dbReference type="GO" id="GO:0005345">
    <property type="term" value="F:purine nucleobase transmembrane transporter activity"/>
    <property type="evidence" value="ECO:0007669"/>
    <property type="project" value="TreeGrafter"/>
</dbReference>
<proteinExistence type="inferred from homology"/>
<keyword evidence="6 8" id="KW-1133">Transmembrane helix</keyword>